<name>A0A3N1D509_9ACTN</name>
<reference evidence="1 2" key="1">
    <citation type="submission" date="2018-11" db="EMBL/GenBank/DDBJ databases">
        <title>Sequencing the genomes of 1000 actinobacteria strains.</title>
        <authorList>
            <person name="Klenk H.-P."/>
        </authorList>
    </citation>
    <scope>NUCLEOTIDE SEQUENCE [LARGE SCALE GENOMIC DNA]</scope>
    <source>
        <strain evidence="1 2">DSM 44254</strain>
    </source>
</reference>
<keyword evidence="2" id="KW-1185">Reference proteome</keyword>
<sequence length="142" mass="15551">MKTRLRRLRVGERDHLWTVGIGHVPGPSDCHRCLRLRVWGGGKNSRPLAVDLLSVTGPSPWSACATDNGYPTTRDVRAVIERGLALGWPVDDRGGAFLLSEHDLPDWDLPGFVVTDRLRDPGAADPTLRVAAAYARRLPVAP</sequence>
<dbReference type="AlphaFoldDB" id="A0A3N1D509"/>
<dbReference type="Proteomes" id="UP000272400">
    <property type="component" value="Unassembled WGS sequence"/>
</dbReference>
<evidence type="ECO:0000313" key="1">
    <source>
        <dbReference type="EMBL" id="ROO88635.1"/>
    </source>
</evidence>
<comment type="caution">
    <text evidence="1">The sequence shown here is derived from an EMBL/GenBank/DDBJ whole genome shotgun (WGS) entry which is preliminary data.</text>
</comment>
<dbReference type="RefSeq" id="WP_170201661.1">
    <property type="nucleotide sequence ID" value="NZ_RJKE01000001.1"/>
</dbReference>
<gene>
    <name evidence="1" type="ORF">EDD29_6309</name>
</gene>
<protein>
    <submittedName>
        <fullName evidence="1">Uncharacterized protein</fullName>
    </submittedName>
</protein>
<proteinExistence type="predicted"/>
<accession>A0A3N1D509</accession>
<organism evidence="1 2">
    <name type="scientific">Actinocorallia herbida</name>
    <dbReference type="NCBI Taxonomy" id="58109"/>
    <lineage>
        <taxon>Bacteria</taxon>
        <taxon>Bacillati</taxon>
        <taxon>Actinomycetota</taxon>
        <taxon>Actinomycetes</taxon>
        <taxon>Streptosporangiales</taxon>
        <taxon>Thermomonosporaceae</taxon>
        <taxon>Actinocorallia</taxon>
    </lineage>
</organism>
<evidence type="ECO:0000313" key="2">
    <source>
        <dbReference type="Proteomes" id="UP000272400"/>
    </source>
</evidence>
<dbReference type="EMBL" id="RJKE01000001">
    <property type="protein sequence ID" value="ROO88635.1"/>
    <property type="molecule type" value="Genomic_DNA"/>
</dbReference>